<sequence length="700" mass="76892">MWHGGVVDMCVRAGDALYHLSAGRDGGYLGPEDLHNIVPLGAERVPFVVDANNIVHGLLRGGGISQDLQQGLEAFFEVFEAGILTTSGYSIAVHRQTGGQWFNIVDSHCRNRRTGLLDADGVAVLVQMRNLRDMVQHVLALFSGNQQYSIMPVLLPTEVSIADQIPSEAVDGPFPSPPALLPNLPSPPAIPEGLADLLGGDDTEMADTNEVLLPDVPSPPAIPQGLLDLLDIEDSDATHVTEGSDPECVETGTLSPHSPTLSRPIVEEEVEETASVRSSSGSSVIFVASWQERDDVLVGPSARPPSPGRPVVVPERSPSPAPPLAPPLPLDAMLDSQAEVDACVSGHGRGGRVGRGQPRGERRGRGRPRLHRGDTPRRPRRPVGRPRGSRGRGGSRAIGRGVPQRRLFRESESDSSNPDNPPPRRRQRRESIVIEDSDDSDDRALRTPSPRPRPSPSPPREPSPRPALSSPQQPLSRPPTPPAPDAELQARRALIREQDAAYEASARADRQREERQQEEAAAQVALEAAREGHRQEVEVLRREVASRLRPEPPRDTSMALTLRFFLPDGRRLQRRFMPSDDLRAVHDFLFVEGVNHAQLLLANQQLPVSTGSDPVDVATALSGVSATIMVRLVELEEDDICTICYESFLNYILRVQTDSCGHFYHRECLQRWIDSRRLGPQCPYCRRNFRNMVERPINDD</sequence>
<dbReference type="SMART" id="SM00184">
    <property type="entry name" value="RING"/>
    <property type="match status" value="1"/>
</dbReference>
<dbReference type="PANTHER" id="PTHR23322:SF1">
    <property type="entry name" value="FAS-ASSOCIATED FACTOR 2"/>
    <property type="match status" value="1"/>
</dbReference>
<evidence type="ECO:0000256" key="2">
    <source>
        <dbReference type="ARBA" id="ARBA00022833"/>
    </source>
</evidence>
<name>A0A6P8YZZ8_THRPL</name>
<evidence type="ECO:0000256" key="3">
    <source>
        <dbReference type="PROSITE-ProRule" id="PRU00175"/>
    </source>
</evidence>
<dbReference type="InterPro" id="IPR050730">
    <property type="entry name" value="UBX_domain-protein"/>
</dbReference>
<dbReference type="GO" id="GO:0005783">
    <property type="term" value="C:endoplasmic reticulum"/>
    <property type="evidence" value="ECO:0007669"/>
    <property type="project" value="TreeGrafter"/>
</dbReference>
<dbReference type="GO" id="GO:0043130">
    <property type="term" value="F:ubiquitin binding"/>
    <property type="evidence" value="ECO:0007669"/>
    <property type="project" value="TreeGrafter"/>
</dbReference>
<feature type="region of interest" description="Disordered" evidence="4">
    <location>
        <begin position="344"/>
        <end position="485"/>
    </location>
</feature>
<dbReference type="AlphaFoldDB" id="A0A6P8YZZ8"/>
<keyword evidence="2" id="KW-0862">Zinc</keyword>
<evidence type="ECO:0000259" key="6">
    <source>
        <dbReference type="PROSITE" id="PS50089"/>
    </source>
</evidence>
<dbReference type="PROSITE" id="PS50033">
    <property type="entry name" value="UBX"/>
    <property type="match status" value="1"/>
</dbReference>
<accession>A0A6P8YZZ8</accession>
<dbReference type="OrthoDB" id="8062037at2759"/>
<feature type="compositionally biased region" description="Low complexity" evidence="4">
    <location>
        <begin position="466"/>
        <end position="475"/>
    </location>
</feature>
<keyword evidence="1 3" id="KW-0863">Zinc-finger</keyword>
<dbReference type="InParanoid" id="A0A6P8YZZ8"/>
<feature type="region of interest" description="Disordered" evidence="4">
    <location>
        <begin position="297"/>
        <end position="330"/>
    </location>
</feature>
<feature type="region of interest" description="Disordered" evidence="4">
    <location>
        <begin position="501"/>
        <end position="520"/>
    </location>
</feature>
<dbReference type="Proteomes" id="UP000515158">
    <property type="component" value="Unplaced"/>
</dbReference>
<dbReference type="SUPFAM" id="SSF54236">
    <property type="entry name" value="Ubiquitin-like"/>
    <property type="match status" value="1"/>
</dbReference>
<feature type="compositionally biased region" description="Pro residues" evidence="4">
    <location>
        <begin position="449"/>
        <end position="465"/>
    </location>
</feature>
<evidence type="ECO:0000313" key="8">
    <source>
        <dbReference type="RefSeq" id="XP_034239867.1"/>
    </source>
</evidence>
<dbReference type="Gene3D" id="3.30.40.10">
    <property type="entry name" value="Zinc/RING finger domain, C3HC4 (zinc finger)"/>
    <property type="match status" value="1"/>
</dbReference>
<protein>
    <submittedName>
        <fullName evidence="8">Translation initiation factor IF-2-like</fullName>
    </submittedName>
</protein>
<feature type="domain" description="UBX" evidence="5">
    <location>
        <begin position="555"/>
        <end position="589"/>
    </location>
</feature>
<feature type="compositionally biased region" description="Basic residues" evidence="4">
    <location>
        <begin position="378"/>
        <end position="390"/>
    </location>
</feature>
<feature type="compositionally biased region" description="Pro residues" evidence="4">
    <location>
        <begin position="317"/>
        <end position="329"/>
    </location>
</feature>
<dbReference type="KEGG" id="tpal:117644468"/>
<evidence type="ECO:0000256" key="1">
    <source>
        <dbReference type="ARBA" id="ARBA00022771"/>
    </source>
</evidence>
<keyword evidence="7" id="KW-1185">Reference proteome</keyword>
<dbReference type="Gene3D" id="3.90.70.120">
    <property type="match status" value="1"/>
</dbReference>
<dbReference type="Gene3D" id="3.10.20.90">
    <property type="entry name" value="Phosphatidylinositol 3-kinase Catalytic Subunit, Chain A, domain 1"/>
    <property type="match status" value="1"/>
</dbReference>
<reference evidence="8" key="1">
    <citation type="submission" date="2025-08" db="UniProtKB">
        <authorList>
            <consortium name="RefSeq"/>
        </authorList>
    </citation>
    <scope>IDENTIFICATION</scope>
    <source>
        <tissue evidence="8">Total insect</tissue>
    </source>
</reference>
<gene>
    <name evidence="8" type="primary">LOC117644468</name>
</gene>
<dbReference type="GO" id="GO:0036503">
    <property type="term" value="P:ERAD pathway"/>
    <property type="evidence" value="ECO:0007669"/>
    <property type="project" value="TreeGrafter"/>
</dbReference>
<feature type="region of interest" description="Disordered" evidence="4">
    <location>
        <begin position="238"/>
        <end position="263"/>
    </location>
</feature>
<keyword evidence="1 3" id="KW-0479">Metal-binding</keyword>
<evidence type="ECO:0000256" key="4">
    <source>
        <dbReference type="SAM" id="MobiDB-lite"/>
    </source>
</evidence>
<dbReference type="Pfam" id="PF13639">
    <property type="entry name" value="zf-RING_2"/>
    <property type="match status" value="1"/>
</dbReference>
<proteinExistence type="predicted"/>
<evidence type="ECO:0000313" key="7">
    <source>
        <dbReference type="Proteomes" id="UP000515158"/>
    </source>
</evidence>
<feature type="compositionally biased region" description="Polar residues" evidence="4">
    <location>
        <begin position="252"/>
        <end position="261"/>
    </location>
</feature>
<dbReference type="InterPro" id="IPR029071">
    <property type="entry name" value="Ubiquitin-like_domsf"/>
</dbReference>
<dbReference type="SUPFAM" id="SSF57850">
    <property type="entry name" value="RING/U-box"/>
    <property type="match status" value="1"/>
</dbReference>
<feature type="compositionally biased region" description="Basic and acidic residues" evidence="4">
    <location>
        <begin position="506"/>
        <end position="518"/>
    </location>
</feature>
<dbReference type="CDD" id="cd01767">
    <property type="entry name" value="UBX"/>
    <property type="match status" value="1"/>
</dbReference>
<feature type="domain" description="RING-type" evidence="6">
    <location>
        <begin position="641"/>
        <end position="686"/>
    </location>
</feature>
<dbReference type="InterPro" id="IPR001841">
    <property type="entry name" value="Znf_RING"/>
</dbReference>
<dbReference type="GO" id="GO:0008270">
    <property type="term" value="F:zinc ion binding"/>
    <property type="evidence" value="ECO:0007669"/>
    <property type="project" value="UniProtKB-KW"/>
</dbReference>
<dbReference type="InterPro" id="IPR013083">
    <property type="entry name" value="Znf_RING/FYVE/PHD"/>
</dbReference>
<dbReference type="RefSeq" id="XP_034239867.1">
    <property type="nucleotide sequence ID" value="XM_034383976.1"/>
</dbReference>
<dbReference type="GeneID" id="117644468"/>
<dbReference type="PROSITE" id="PS50089">
    <property type="entry name" value="ZF_RING_2"/>
    <property type="match status" value="1"/>
</dbReference>
<dbReference type="InterPro" id="IPR001012">
    <property type="entry name" value="UBX_dom"/>
</dbReference>
<evidence type="ECO:0000259" key="5">
    <source>
        <dbReference type="PROSITE" id="PS50033"/>
    </source>
</evidence>
<organism evidence="8">
    <name type="scientific">Thrips palmi</name>
    <name type="common">Melon thrips</name>
    <dbReference type="NCBI Taxonomy" id="161013"/>
    <lineage>
        <taxon>Eukaryota</taxon>
        <taxon>Metazoa</taxon>
        <taxon>Ecdysozoa</taxon>
        <taxon>Arthropoda</taxon>
        <taxon>Hexapoda</taxon>
        <taxon>Insecta</taxon>
        <taxon>Pterygota</taxon>
        <taxon>Neoptera</taxon>
        <taxon>Paraneoptera</taxon>
        <taxon>Thysanoptera</taxon>
        <taxon>Terebrantia</taxon>
        <taxon>Thripoidea</taxon>
        <taxon>Thripidae</taxon>
        <taxon>Thrips</taxon>
    </lineage>
</organism>
<dbReference type="PANTHER" id="PTHR23322">
    <property type="entry name" value="FAS-ASSOCIATED PROTEIN"/>
    <property type="match status" value="1"/>
</dbReference>